<dbReference type="EMBL" id="BAAAFR010000008">
    <property type="protein sequence ID" value="GAA0324191.1"/>
    <property type="molecule type" value="Genomic_DNA"/>
</dbReference>
<dbReference type="PANTHER" id="PTHR43867:SF4">
    <property type="entry name" value="BETA-(1-3)-GLUCOSYL TRANSFERASE"/>
    <property type="match status" value="1"/>
</dbReference>
<dbReference type="SUPFAM" id="SSF53448">
    <property type="entry name" value="Nucleotide-diphospho-sugar transferases"/>
    <property type="match status" value="1"/>
</dbReference>
<dbReference type="PANTHER" id="PTHR43867">
    <property type="entry name" value="CELLULOSE SYNTHASE CATALYTIC SUBUNIT A [UDP-FORMING]"/>
    <property type="match status" value="1"/>
</dbReference>
<sequence length="528" mass="59086">MLGMSPTTSAPKSVPAATIAFSFQLMTRAEPPAMVIDTIKSLLRIKSVHDEILIIDNNHTDKALYEPLETFCNALDAEHKVRFYHIDSIAGYKAGALNRALAWMDKRCSHIVVVDSDYEALAHARETMVQAIEAHPEHTLLQFPQFYRDTALGDVHSELNHYFNYHLYRESNRTRALSTGTYAVIRRTHLIHVGGWSGASLTEDAQMGILMHQRGMRSAFIPTVIATGLLPNTLADLLNQRRRWVYGNMQILCRYVAEPVWRRLRGQPQPTAAHIHMPSVTHDADERKRYQWAHLSQLSAWVNFTGLLMWVHAATVMVLLLSLILGNVHTSLLSILAAVYTGYAVFLGRRLWAYLHDQAPLNSQVDSGYQHNLRARVRAWLMHLNFWELGALCWLPVLWGRQKPFVCTPKQKQDQTRTALFHANSAALPKLLLVLNALTAFLVAPFSALSSPVLFACALTVLGLKLLAAKVAFSNYGFAQTAPTQTAVDKPTIRKPAVTPIAAMTDPVINKVSAPSTVSFDNKKTVNF</sequence>
<accession>A0ABN0W3L9</accession>
<keyword evidence="3" id="KW-0328">Glycosyltransferase</keyword>
<dbReference type="InterPro" id="IPR029044">
    <property type="entry name" value="Nucleotide-diphossugar_trans"/>
</dbReference>
<feature type="transmembrane region" description="Helical" evidence="8">
    <location>
        <begin position="449"/>
        <end position="468"/>
    </location>
</feature>
<evidence type="ECO:0000256" key="3">
    <source>
        <dbReference type="ARBA" id="ARBA00022676"/>
    </source>
</evidence>
<keyword evidence="11" id="KW-1185">Reference proteome</keyword>
<organism evidence="10 11">
    <name type="scientific">Psychrobacter aestuarii</name>
    <dbReference type="NCBI Taxonomy" id="556327"/>
    <lineage>
        <taxon>Bacteria</taxon>
        <taxon>Pseudomonadati</taxon>
        <taxon>Pseudomonadota</taxon>
        <taxon>Gammaproteobacteria</taxon>
        <taxon>Moraxellales</taxon>
        <taxon>Moraxellaceae</taxon>
        <taxon>Psychrobacter</taxon>
    </lineage>
</organism>
<dbReference type="Pfam" id="PF13632">
    <property type="entry name" value="Glyco_trans_2_3"/>
    <property type="match status" value="1"/>
</dbReference>
<evidence type="ECO:0000256" key="4">
    <source>
        <dbReference type="ARBA" id="ARBA00022679"/>
    </source>
</evidence>
<evidence type="ECO:0000256" key="8">
    <source>
        <dbReference type="SAM" id="Phobius"/>
    </source>
</evidence>
<comment type="pathway">
    <text evidence="2">Glycan metabolism.</text>
</comment>
<feature type="transmembrane region" description="Helical" evidence="8">
    <location>
        <begin position="301"/>
        <end position="325"/>
    </location>
</feature>
<protein>
    <recommendedName>
        <fullName evidence="9">Glycosyltransferase 2-like domain-containing protein</fullName>
    </recommendedName>
</protein>
<keyword evidence="5 8" id="KW-0812">Transmembrane</keyword>
<dbReference type="Gene3D" id="3.90.550.10">
    <property type="entry name" value="Spore Coat Polysaccharide Biosynthesis Protein SpsA, Chain A"/>
    <property type="match status" value="1"/>
</dbReference>
<keyword evidence="7 8" id="KW-0472">Membrane</keyword>
<evidence type="ECO:0000259" key="9">
    <source>
        <dbReference type="Pfam" id="PF13632"/>
    </source>
</evidence>
<feature type="domain" description="Glycosyltransferase 2-like" evidence="9">
    <location>
        <begin position="110"/>
        <end position="338"/>
    </location>
</feature>
<evidence type="ECO:0000256" key="1">
    <source>
        <dbReference type="ARBA" id="ARBA00004141"/>
    </source>
</evidence>
<feature type="transmembrane region" description="Helical" evidence="8">
    <location>
        <begin position="380"/>
        <end position="399"/>
    </location>
</feature>
<evidence type="ECO:0000256" key="2">
    <source>
        <dbReference type="ARBA" id="ARBA00004881"/>
    </source>
</evidence>
<evidence type="ECO:0000256" key="5">
    <source>
        <dbReference type="ARBA" id="ARBA00022692"/>
    </source>
</evidence>
<dbReference type="InterPro" id="IPR001173">
    <property type="entry name" value="Glyco_trans_2-like"/>
</dbReference>
<evidence type="ECO:0000313" key="11">
    <source>
        <dbReference type="Proteomes" id="UP001501787"/>
    </source>
</evidence>
<keyword evidence="4" id="KW-0808">Transferase</keyword>
<comment type="caution">
    <text evidence="10">The sequence shown here is derived from an EMBL/GenBank/DDBJ whole genome shotgun (WGS) entry which is preliminary data.</text>
</comment>
<reference evidence="10 11" key="1">
    <citation type="journal article" date="2019" name="Int. J. Syst. Evol. Microbiol.">
        <title>The Global Catalogue of Microorganisms (GCM) 10K type strain sequencing project: providing services to taxonomists for standard genome sequencing and annotation.</title>
        <authorList>
            <consortium name="The Broad Institute Genomics Platform"/>
            <consortium name="The Broad Institute Genome Sequencing Center for Infectious Disease"/>
            <person name="Wu L."/>
            <person name="Ma J."/>
        </authorList>
    </citation>
    <scope>NUCLEOTIDE SEQUENCE [LARGE SCALE GENOMIC DNA]</scope>
    <source>
        <strain evidence="10 11">JCM 16343</strain>
    </source>
</reference>
<feature type="transmembrane region" description="Helical" evidence="8">
    <location>
        <begin position="332"/>
        <end position="352"/>
    </location>
</feature>
<evidence type="ECO:0000313" key="10">
    <source>
        <dbReference type="EMBL" id="GAA0324191.1"/>
    </source>
</evidence>
<feature type="transmembrane region" description="Helical" evidence="8">
    <location>
        <begin position="420"/>
        <end position="443"/>
    </location>
</feature>
<keyword evidence="6 8" id="KW-1133">Transmembrane helix</keyword>
<comment type="subcellular location">
    <subcellularLocation>
        <location evidence="1">Membrane</location>
        <topology evidence="1">Multi-pass membrane protein</topology>
    </subcellularLocation>
</comment>
<evidence type="ECO:0000256" key="6">
    <source>
        <dbReference type="ARBA" id="ARBA00022989"/>
    </source>
</evidence>
<dbReference type="InterPro" id="IPR050321">
    <property type="entry name" value="Glycosyltr_2/OpgH_subfam"/>
</dbReference>
<proteinExistence type="predicted"/>
<name>A0ABN0W3L9_9GAMM</name>
<evidence type="ECO:0000256" key="7">
    <source>
        <dbReference type="ARBA" id="ARBA00023136"/>
    </source>
</evidence>
<dbReference type="Proteomes" id="UP001501787">
    <property type="component" value="Unassembled WGS sequence"/>
</dbReference>
<gene>
    <name evidence="10" type="ORF">GCM10009129_22510</name>
</gene>